<dbReference type="Proteomes" id="UP001596161">
    <property type="component" value="Unassembled WGS sequence"/>
</dbReference>
<dbReference type="Pfam" id="PF13564">
    <property type="entry name" value="DoxX_2"/>
    <property type="match status" value="1"/>
</dbReference>
<reference evidence="8" key="1">
    <citation type="journal article" date="2019" name="Int. J. Syst. Evol. Microbiol.">
        <title>The Global Catalogue of Microorganisms (GCM) 10K type strain sequencing project: providing services to taxonomists for standard genome sequencing and annotation.</title>
        <authorList>
            <consortium name="The Broad Institute Genomics Platform"/>
            <consortium name="The Broad Institute Genome Sequencing Center for Infectious Disease"/>
            <person name="Wu L."/>
            <person name="Ma J."/>
        </authorList>
    </citation>
    <scope>NUCLEOTIDE SEQUENCE [LARGE SCALE GENOMIC DNA]</scope>
    <source>
        <strain evidence="8">KACC 12602</strain>
    </source>
</reference>
<sequence>MKVLKITYWATTAVFSLMMAFSAFAYVTQPEMKQGFAHLGFPDYFRVELAVAKLLGAVILLAPVATRFKEWAYAGFGIVVISAFIAHTAAGDPLSARIGPLVALALLLTSYFTYHKKQQPAGMLN</sequence>
<keyword evidence="6" id="KW-0732">Signal</keyword>
<evidence type="ECO:0000313" key="7">
    <source>
        <dbReference type="EMBL" id="MFC5272351.1"/>
    </source>
</evidence>
<keyword evidence="3 5" id="KW-1133">Transmembrane helix</keyword>
<evidence type="ECO:0000256" key="4">
    <source>
        <dbReference type="ARBA" id="ARBA00023136"/>
    </source>
</evidence>
<evidence type="ECO:0000256" key="5">
    <source>
        <dbReference type="SAM" id="Phobius"/>
    </source>
</evidence>
<evidence type="ECO:0000313" key="8">
    <source>
        <dbReference type="Proteomes" id="UP001596161"/>
    </source>
</evidence>
<feature type="transmembrane region" description="Helical" evidence="5">
    <location>
        <begin position="96"/>
        <end position="114"/>
    </location>
</feature>
<evidence type="ECO:0000256" key="6">
    <source>
        <dbReference type="SAM" id="SignalP"/>
    </source>
</evidence>
<comment type="subcellular location">
    <subcellularLocation>
        <location evidence="1">Membrane</location>
        <topology evidence="1">Multi-pass membrane protein</topology>
    </subcellularLocation>
</comment>
<evidence type="ECO:0000256" key="2">
    <source>
        <dbReference type="ARBA" id="ARBA00022692"/>
    </source>
</evidence>
<dbReference type="PIRSF" id="PIRSF030066">
    <property type="entry name" value="UCP030066"/>
    <property type="match status" value="1"/>
</dbReference>
<keyword evidence="8" id="KW-1185">Reference proteome</keyword>
<dbReference type="EMBL" id="JBHSKT010000016">
    <property type="protein sequence ID" value="MFC5272351.1"/>
    <property type="molecule type" value="Genomic_DNA"/>
</dbReference>
<feature type="chain" id="PRO_5045142051" evidence="6">
    <location>
        <begin position="26"/>
        <end position="125"/>
    </location>
</feature>
<accession>A0ABW0EFH5</accession>
<proteinExistence type="predicted"/>
<feature type="transmembrane region" description="Helical" evidence="5">
    <location>
        <begin position="71"/>
        <end position="90"/>
    </location>
</feature>
<dbReference type="RefSeq" id="WP_378018710.1">
    <property type="nucleotide sequence ID" value="NZ_JBHSKT010000016.1"/>
</dbReference>
<organism evidence="7 8">
    <name type="scientific">Adhaeribacter terreus</name>
    <dbReference type="NCBI Taxonomy" id="529703"/>
    <lineage>
        <taxon>Bacteria</taxon>
        <taxon>Pseudomonadati</taxon>
        <taxon>Bacteroidota</taxon>
        <taxon>Cytophagia</taxon>
        <taxon>Cytophagales</taxon>
        <taxon>Hymenobacteraceae</taxon>
        <taxon>Adhaeribacter</taxon>
    </lineage>
</organism>
<dbReference type="InterPro" id="IPR032808">
    <property type="entry name" value="DoxX"/>
</dbReference>
<gene>
    <name evidence="7" type="ORF">ACFPIB_17175</name>
</gene>
<name>A0ABW0EFH5_9BACT</name>
<comment type="caution">
    <text evidence="7">The sequence shown here is derived from an EMBL/GenBank/DDBJ whole genome shotgun (WGS) entry which is preliminary data.</text>
</comment>
<keyword evidence="4 5" id="KW-0472">Membrane</keyword>
<protein>
    <submittedName>
        <fullName evidence="7">DoxX family protein</fullName>
    </submittedName>
</protein>
<keyword evidence="2 5" id="KW-0812">Transmembrane</keyword>
<feature type="signal peptide" evidence="6">
    <location>
        <begin position="1"/>
        <end position="25"/>
    </location>
</feature>
<evidence type="ECO:0000256" key="3">
    <source>
        <dbReference type="ARBA" id="ARBA00022989"/>
    </source>
</evidence>
<feature type="transmembrane region" description="Helical" evidence="5">
    <location>
        <begin position="44"/>
        <end position="64"/>
    </location>
</feature>
<dbReference type="InterPro" id="IPR016944">
    <property type="entry name" value="UCP030066"/>
</dbReference>
<evidence type="ECO:0000256" key="1">
    <source>
        <dbReference type="ARBA" id="ARBA00004141"/>
    </source>
</evidence>